<dbReference type="Proteomes" id="UP000319143">
    <property type="component" value="Unassembled WGS sequence"/>
</dbReference>
<evidence type="ECO:0000256" key="3">
    <source>
        <dbReference type="ARBA" id="ARBA00023143"/>
    </source>
</evidence>
<gene>
    <name evidence="4" type="primary">fliE</name>
    <name evidence="7" type="ORF">Poly41_00320</name>
</gene>
<organism evidence="7 8">
    <name type="scientific">Novipirellula artificiosorum</name>
    <dbReference type="NCBI Taxonomy" id="2528016"/>
    <lineage>
        <taxon>Bacteria</taxon>
        <taxon>Pseudomonadati</taxon>
        <taxon>Planctomycetota</taxon>
        <taxon>Planctomycetia</taxon>
        <taxon>Pirellulales</taxon>
        <taxon>Pirellulaceae</taxon>
        <taxon>Novipirellula</taxon>
    </lineage>
</organism>
<evidence type="ECO:0000256" key="6">
    <source>
        <dbReference type="SAM" id="MobiDB-lite"/>
    </source>
</evidence>
<dbReference type="GO" id="GO:0009425">
    <property type="term" value="C:bacterial-type flagellum basal body"/>
    <property type="evidence" value="ECO:0007669"/>
    <property type="project" value="UniProtKB-SubCell"/>
</dbReference>
<dbReference type="PANTHER" id="PTHR34653:SF1">
    <property type="entry name" value="FLAGELLAR HOOK-BASAL BODY COMPLEX PROTEIN FLIE"/>
    <property type="match status" value="1"/>
</dbReference>
<dbReference type="GO" id="GO:0003774">
    <property type="term" value="F:cytoskeletal motor activity"/>
    <property type="evidence" value="ECO:0007669"/>
    <property type="project" value="InterPro"/>
</dbReference>
<accession>A0A5C6DYG5</accession>
<keyword evidence="8" id="KW-1185">Reference proteome</keyword>
<keyword evidence="7" id="KW-0966">Cell projection</keyword>
<reference evidence="7 8" key="1">
    <citation type="submission" date="2019-02" db="EMBL/GenBank/DDBJ databases">
        <title>Deep-cultivation of Planctomycetes and their phenomic and genomic characterization uncovers novel biology.</title>
        <authorList>
            <person name="Wiegand S."/>
            <person name="Jogler M."/>
            <person name="Boedeker C."/>
            <person name="Pinto D."/>
            <person name="Vollmers J."/>
            <person name="Rivas-Marin E."/>
            <person name="Kohn T."/>
            <person name="Peeters S.H."/>
            <person name="Heuer A."/>
            <person name="Rast P."/>
            <person name="Oberbeckmann S."/>
            <person name="Bunk B."/>
            <person name="Jeske O."/>
            <person name="Meyerdierks A."/>
            <person name="Storesund J.E."/>
            <person name="Kallscheuer N."/>
            <person name="Luecker S."/>
            <person name="Lage O.M."/>
            <person name="Pohl T."/>
            <person name="Merkel B.J."/>
            <person name="Hornburger P."/>
            <person name="Mueller R.-W."/>
            <person name="Bruemmer F."/>
            <person name="Labrenz M."/>
            <person name="Spormann A.M."/>
            <person name="Op Den Camp H."/>
            <person name="Overmann J."/>
            <person name="Amann R."/>
            <person name="Jetten M.S.M."/>
            <person name="Mascher T."/>
            <person name="Medema M.H."/>
            <person name="Devos D.P."/>
            <person name="Kaster A.-K."/>
            <person name="Ovreas L."/>
            <person name="Rohde M."/>
            <person name="Galperin M.Y."/>
            <person name="Jogler C."/>
        </authorList>
    </citation>
    <scope>NUCLEOTIDE SEQUENCE [LARGE SCALE GENOMIC DNA]</scope>
    <source>
        <strain evidence="7 8">Poly41</strain>
    </source>
</reference>
<dbReference type="Pfam" id="PF02049">
    <property type="entry name" value="FliE"/>
    <property type="match status" value="1"/>
</dbReference>
<evidence type="ECO:0000313" key="8">
    <source>
        <dbReference type="Proteomes" id="UP000319143"/>
    </source>
</evidence>
<dbReference type="InterPro" id="IPR001624">
    <property type="entry name" value="FliE"/>
</dbReference>
<dbReference type="PANTHER" id="PTHR34653">
    <property type="match status" value="1"/>
</dbReference>
<dbReference type="GO" id="GO:0071973">
    <property type="term" value="P:bacterial-type flagellum-dependent cell motility"/>
    <property type="evidence" value="ECO:0007669"/>
    <property type="project" value="InterPro"/>
</dbReference>
<comment type="caution">
    <text evidence="7">The sequence shown here is derived from an EMBL/GenBank/DDBJ whole genome shotgun (WGS) entry which is preliminary data.</text>
</comment>
<evidence type="ECO:0000256" key="4">
    <source>
        <dbReference type="HAMAP-Rule" id="MF_00724"/>
    </source>
</evidence>
<dbReference type="AlphaFoldDB" id="A0A5C6DYG5"/>
<dbReference type="OrthoDB" id="285952at2"/>
<dbReference type="PRINTS" id="PR01006">
    <property type="entry name" value="FLGHOOKFLIE"/>
</dbReference>
<dbReference type="GO" id="GO:0005198">
    <property type="term" value="F:structural molecule activity"/>
    <property type="evidence" value="ECO:0007669"/>
    <property type="project" value="UniProtKB-UniRule"/>
</dbReference>
<evidence type="ECO:0000256" key="1">
    <source>
        <dbReference type="ARBA" id="ARBA00004117"/>
    </source>
</evidence>
<dbReference type="RefSeq" id="WP_146523920.1">
    <property type="nucleotide sequence ID" value="NZ_SJPV01000001.1"/>
</dbReference>
<protein>
    <recommendedName>
        <fullName evidence="4 5">Flagellar hook-basal body complex protein FliE</fullName>
    </recommendedName>
</protein>
<keyword evidence="7" id="KW-0282">Flagellum</keyword>
<keyword evidence="3 4" id="KW-0975">Bacterial flagellum</keyword>
<comment type="similarity">
    <text evidence="2 4">Belongs to the FliE family.</text>
</comment>
<proteinExistence type="inferred from homology"/>
<dbReference type="NCBIfam" id="TIGR00205">
    <property type="entry name" value="fliE"/>
    <property type="match status" value="1"/>
</dbReference>
<evidence type="ECO:0000256" key="2">
    <source>
        <dbReference type="ARBA" id="ARBA00009272"/>
    </source>
</evidence>
<evidence type="ECO:0000256" key="5">
    <source>
        <dbReference type="NCBIfam" id="TIGR00205"/>
    </source>
</evidence>
<comment type="subcellular location">
    <subcellularLocation>
        <location evidence="1 4">Bacterial flagellum basal body</location>
    </subcellularLocation>
</comment>
<sequence length="108" mass="11776">MKPITNAFAPPSRPVNPFANSPLSKTAGGREVSTGMDSFASLMSDQVHGVNSMQNNANEMVHSLLTGGDVNEAEVLTSVQKADLAFRMLLQVRNKLMEAYREVQQIQI</sequence>
<evidence type="ECO:0000313" key="7">
    <source>
        <dbReference type="EMBL" id="TWU41740.1"/>
    </source>
</evidence>
<dbReference type="EMBL" id="SJPV01000001">
    <property type="protein sequence ID" value="TWU41740.1"/>
    <property type="molecule type" value="Genomic_DNA"/>
</dbReference>
<dbReference type="HAMAP" id="MF_00724">
    <property type="entry name" value="FliE"/>
    <property type="match status" value="1"/>
</dbReference>
<name>A0A5C6DYG5_9BACT</name>
<feature type="region of interest" description="Disordered" evidence="6">
    <location>
        <begin position="1"/>
        <end position="31"/>
    </location>
</feature>
<keyword evidence="7" id="KW-0969">Cilium</keyword>